<dbReference type="InterPro" id="IPR011990">
    <property type="entry name" value="TPR-like_helical_dom_sf"/>
</dbReference>
<dbReference type="PANTHER" id="PTHR35807">
    <property type="entry name" value="TRANSCRIPTIONAL REGULATOR REDD-RELATED"/>
    <property type="match status" value="1"/>
</dbReference>
<evidence type="ECO:0000259" key="2">
    <source>
        <dbReference type="SMART" id="SM01043"/>
    </source>
</evidence>
<comment type="caution">
    <text evidence="3">The sequence shown here is derived from an EMBL/GenBank/DDBJ whole genome shotgun (WGS) entry which is preliminary data.</text>
</comment>
<proteinExistence type="predicted"/>
<dbReference type="AlphaFoldDB" id="A0A849K0M2"/>
<organism evidence="3 4">
    <name type="scientific">Isoptericola sediminis</name>
    <dbReference type="NCBI Taxonomy" id="2733572"/>
    <lineage>
        <taxon>Bacteria</taxon>
        <taxon>Bacillati</taxon>
        <taxon>Actinomycetota</taxon>
        <taxon>Actinomycetes</taxon>
        <taxon>Micrococcales</taxon>
        <taxon>Promicromonosporaceae</taxon>
        <taxon>Isoptericola</taxon>
    </lineage>
</organism>
<reference evidence="3 4" key="1">
    <citation type="submission" date="2020-05" db="EMBL/GenBank/DDBJ databases">
        <title>Genome sequence of Isoptericola sp. JC619 isolated from Chilika lagoon, India.</title>
        <authorList>
            <person name="Kumar D."/>
            <person name="Appam K."/>
            <person name="Gandham S."/>
            <person name="Uppada J."/>
            <person name="Sasikala C."/>
            <person name="Venkata Ramana C."/>
        </authorList>
    </citation>
    <scope>NUCLEOTIDE SEQUENCE [LARGE SCALE GENOMIC DNA]</scope>
    <source>
        <strain evidence="3 4">JC619</strain>
    </source>
</reference>
<accession>A0A849K0M2</accession>
<gene>
    <name evidence="3" type="ORF">HLI28_01510</name>
</gene>
<evidence type="ECO:0000256" key="1">
    <source>
        <dbReference type="SAM" id="MobiDB-lite"/>
    </source>
</evidence>
<dbReference type="EMBL" id="JABFAJ010000003">
    <property type="protein sequence ID" value="NNU26221.1"/>
    <property type="molecule type" value="Genomic_DNA"/>
</dbReference>
<dbReference type="Pfam" id="PF03704">
    <property type="entry name" value="BTAD"/>
    <property type="match status" value="1"/>
</dbReference>
<feature type="domain" description="Bacterial transcriptional activator" evidence="2">
    <location>
        <begin position="105"/>
        <end position="244"/>
    </location>
</feature>
<protein>
    <submittedName>
        <fullName evidence="3">SARP family transcriptional regulator</fullName>
    </submittedName>
</protein>
<keyword evidence="4" id="KW-1185">Reference proteome</keyword>
<dbReference type="InterPro" id="IPR005158">
    <property type="entry name" value="BTAD"/>
</dbReference>
<dbReference type="InterPro" id="IPR051677">
    <property type="entry name" value="AfsR-DnrI-RedD_regulator"/>
</dbReference>
<dbReference type="SUPFAM" id="SSF48452">
    <property type="entry name" value="TPR-like"/>
    <property type="match status" value="1"/>
</dbReference>
<name>A0A849K0M2_9MICO</name>
<feature type="region of interest" description="Disordered" evidence="1">
    <location>
        <begin position="251"/>
        <end position="270"/>
    </location>
</feature>
<dbReference type="InterPro" id="IPR036388">
    <property type="entry name" value="WH-like_DNA-bd_sf"/>
</dbReference>
<dbReference type="SMART" id="SM01043">
    <property type="entry name" value="BTAD"/>
    <property type="match status" value="1"/>
</dbReference>
<dbReference type="RefSeq" id="WP_171245725.1">
    <property type="nucleotide sequence ID" value="NZ_JABFAJ010000003.1"/>
</dbReference>
<sequence>MSEQKRTLSPHPCAPAVSISLLGPFGIDVDGAPVSLPVGAQRLVAMLALRGRLGRSRLAGMLWPDTLEQRALASLRTGIWRVNQAAPGLVAAAHGVVELGLGPDVDVDRLIAASRTVLGGADSQDRSGEDAPDLGDDELLPDWDDPWLETERERLHQLRLHVLEATAARLAAAGRFGLALEAALAALRADELRESAHRTVISIHLAEGNVGEACRAYDACCTTLRTELGIEPSPTVSRLLGAAVVPPGRVPRPAAAVGGTASPRLPVAGR</sequence>
<dbReference type="Gene3D" id="1.10.10.10">
    <property type="entry name" value="Winged helix-like DNA-binding domain superfamily/Winged helix DNA-binding domain"/>
    <property type="match status" value="1"/>
</dbReference>
<evidence type="ECO:0000313" key="4">
    <source>
        <dbReference type="Proteomes" id="UP000557204"/>
    </source>
</evidence>
<evidence type="ECO:0000313" key="3">
    <source>
        <dbReference type="EMBL" id="NNU26221.1"/>
    </source>
</evidence>
<dbReference type="Gene3D" id="1.25.40.10">
    <property type="entry name" value="Tetratricopeptide repeat domain"/>
    <property type="match status" value="1"/>
</dbReference>
<dbReference type="Proteomes" id="UP000557204">
    <property type="component" value="Unassembled WGS sequence"/>
</dbReference>